<dbReference type="Pfam" id="PF00027">
    <property type="entry name" value="cNMP_binding"/>
    <property type="match status" value="1"/>
</dbReference>
<evidence type="ECO:0000313" key="5">
    <source>
        <dbReference type="Proteomes" id="UP001431572"/>
    </source>
</evidence>
<proteinExistence type="predicted"/>
<protein>
    <submittedName>
        <fullName evidence="2">Cyclic nucleotide-binding domain-containing protein</fullName>
    </submittedName>
</protein>
<evidence type="ECO:0000313" key="4">
    <source>
        <dbReference type="Proteomes" id="UP000521676"/>
    </source>
</evidence>
<sequence length="121" mass="13552">MSFINLFRNEKDVKVFAAGEVIFNEGESANSMFVILEGTVEISTKNTVINTLDGGEILGEMALVDGSPRSATAIAKTECKLVQIDERRFLYMVQETPFFSLQVMRVIAKRLRALNEFIKAQ</sequence>
<reference evidence="2 4" key="1">
    <citation type="submission" date="2020-06" db="EMBL/GenBank/DDBJ databases">
        <title>Anoxygenic phototrophic Chloroflexota member uses a Type I reaction center.</title>
        <authorList>
            <person name="Tsuji J.M."/>
            <person name="Shaw N.A."/>
            <person name="Nagashima S."/>
            <person name="Venkiteswaran J."/>
            <person name="Schiff S.L."/>
            <person name="Hanada S."/>
            <person name="Tank M."/>
            <person name="Neufeld J.D."/>
        </authorList>
    </citation>
    <scope>NUCLEOTIDE SEQUENCE [LARGE SCALE GENOMIC DNA]</scope>
    <source>
        <strain evidence="2">L227-S17</strain>
    </source>
</reference>
<name>A0A8T7M1S3_9CHLR</name>
<dbReference type="PROSITE" id="PS00889">
    <property type="entry name" value="CNMP_BINDING_2"/>
    <property type="match status" value="1"/>
</dbReference>
<evidence type="ECO:0000313" key="3">
    <source>
        <dbReference type="EMBL" id="WJW67920.1"/>
    </source>
</evidence>
<evidence type="ECO:0000313" key="2">
    <source>
        <dbReference type="EMBL" id="NWJ46060.1"/>
    </source>
</evidence>
<dbReference type="PANTHER" id="PTHR24567">
    <property type="entry name" value="CRP FAMILY TRANSCRIPTIONAL REGULATORY PROTEIN"/>
    <property type="match status" value="1"/>
</dbReference>
<dbReference type="InterPro" id="IPR000595">
    <property type="entry name" value="cNMP-bd_dom"/>
</dbReference>
<dbReference type="AlphaFoldDB" id="A0A8T7M1S3"/>
<dbReference type="SUPFAM" id="SSF51206">
    <property type="entry name" value="cAMP-binding domain-like"/>
    <property type="match status" value="1"/>
</dbReference>
<keyword evidence="5" id="KW-1185">Reference proteome</keyword>
<dbReference type="EMBL" id="CP128399">
    <property type="protein sequence ID" value="WJW67920.1"/>
    <property type="molecule type" value="Genomic_DNA"/>
</dbReference>
<evidence type="ECO:0000259" key="1">
    <source>
        <dbReference type="PROSITE" id="PS50042"/>
    </source>
</evidence>
<dbReference type="InterPro" id="IPR014710">
    <property type="entry name" value="RmlC-like_jellyroll"/>
</dbReference>
<dbReference type="Proteomes" id="UP000521676">
    <property type="component" value="Unassembled WGS sequence"/>
</dbReference>
<dbReference type="EMBL" id="JACATZ010000001">
    <property type="protein sequence ID" value="NWJ46060.1"/>
    <property type="molecule type" value="Genomic_DNA"/>
</dbReference>
<dbReference type="SMART" id="SM00100">
    <property type="entry name" value="cNMP"/>
    <property type="match status" value="1"/>
</dbReference>
<dbReference type="InterPro" id="IPR018490">
    <property type="entry name" value="cNMP-bd_dom_sf"/>
</dbReference>
<dbReference type="InterPro" id="IPR018488">
    <property type="entry name" value="cNMP-bd_CS"/>
</dbReference>
<gene>
    <name evidence="2" type="ORF">HXX08_09300</name>
    <name evidence="3" type="ORF">OZ401_001204</name>
</gene>
<dbReference type="CDD" id="cd00038">
    <property type="entry name" value="CAP_ED"/>
    <property type="match status" value="1"/>
</dbReference>
<dbReference type="RefSeq" id="WP_341469812.1">
    <property type="nucleotide sequence ID" value="NZ_CP128399.1"/>
</dbReference>
<dbReference type="GO" id="GO:0005829">
    <property type="term" value="C:cytosol"/>
    <property type="evidence" value="ECO:0007669"/>
    <property type="project" value="TreeGrafter"/>
</dbReference>
<dbReference type="PANTHER" id="PTHR24567:SF74">
    <property type="entry name" value="HTH-TYPE TRANSCRIPTIONAL REGULATOR ARCR"/>
    <property type="match status" value="1"/>
</dbReference>
<dbReference type="Gene3D" id="2.60.120.10">
    <property type="entry name" value="Jelly Rolls"/>
    <property type="match status" value="1"/>
</dbReference>
<dbReference type="PRINTS" id="PR00103">
    <property type="entry name" value="CAMPKINASE"/>
</dbReference>
<reference evidence="3" key="2">
    <citation type="journal article" date="2024" name="Nature">
        <title>Anoxygenic phototroph of the Chloroflexota uses a type I reaction centre.</title>
        <authorList>
            <person name="Tsuji J.M."/>
            <person name="Shaw N.A."/>
            <person name="Nagashima S."/>
            <person name="Venkiteswaran J.J."/>
            <person name="Schiff S.L."/>
            <person name="Watanabe T."/>
            <person name="Fukui M."/>
            <person name="Hanada S."/>
            <person name="Tank M."/>
            <person name="Neufeld J.D."/>
        </authorList>
    </citation>
    <scope>NUCLEOTIDE SEQUENCE</scope>
    <source>
        <strain evidence="3">L227-S17</strain>
    </source>
</reference>
<dbReference type="PROSITE" id="PS50042">
    <property type="entry name" value="CNMP_BINDING_3"/>
    <property type="match status" value="1"/>
</dbReference>
<feature type="domain" description="Cyclic nucleotide-binding" evidence="1">
    <location>
        <begin position="16"/>
        <end position="96"/>
    </location>
</feature>
<dbReference type="GO" id="GO:0003700">
    <property type="term" value="F:DNA-binding transcription factor activity"/>
    <property type="evidence" value="ECO:0007669"/>
    <property type="project" value="TreeGrafter"/>
</dbReference>
<dbReference type="Proteomes" id="UP001431572">
    <property type="component" value="Chromosome 1"/>
</dbReference>
<accession>A0A8T7M1S3</accession>
<organism evidence="2 4">
    <name type="scientific">Candidatus Chlorohelix allophototropha</name>
    <dbReference type="NCBI Taxonomy" id="3003348"/>
    <lineage>
        <taxon>Bacteria</taxon>
        <taxon>Bacillati</taxon>
        <taxon>Chloroflexota</taxon>
        <taxon>Chloroflexia</taxon>
        <taxon>Candidatus Chloroheliales</taxon>
        <taxon>Candidatus Chloroheliaceae</taxon>
        <taxon>Candidatus Chlorohelix</taxon>
    </lineage>
</organism>
<dbReference type="InterPro" id="IPR050397">
    <property type="entry name" value="Env_Response_Regulators"/>
</dbReference>